<dbReference type="GO" id="GO:0031262">
    <property type="term" value="C:Ndc80 complex"/>
    <property type="evidence" value="ECO:0007669"/>
    <property type="project" value="UniProtKB-UniRule"/>
</dbReference>
<comment type="similarity">
    <text evidence="1 10">Belongs to the NDC80/HEC1 family.</text>
</comment>
<evidence type="ECO:0000256" key="11">
    <source>
        <dbReference type="SAM" id="Coils"/>
    </source>
</evidence>
<keyword evidence="15" id="KW-1185">Reference proteome</keyword>
<reference evidence="14" key="1">
    <citation type="submission" date="2020-05" db="UniProtKB">
        <authorList>
            <consortium name="EnsemblMetazoa"/>
        </authorList>
    </citation>
    <scope>IDENTIFICATION</scope>
    <source>
        <strain evidence="14">Aabys</strain>
    </source>
</reference>
<comment type="subcellular location">
    <subcellularLocation>
        <location evidence="10">Chromosome</location>
        <location evidence="10">Centromere</location>
        <location evidence="10">Kinetochore</location>
    </subcellularLocation>
    <subcellularLocation>
        <location evidence="10">Nucleus</location>
    </subcellularLocation>
</comment>
<keyword evidence="7 10" id="KW-0539">Nucleus</keyword>
<name>A0A1I8N278_MUSDO</name>
<sequence>MQRPRRTSEFHEEPGGIRRQSRAQQKSVAPSPSTASKFTTRQSRIAVPTRSGSTDRATTSSNAFLTVPGSVTGRQSTTPMSNAKITSNRVLFTAEKHRGGNATASNGGALHNDKKWVQEQTQRITEYLLNQNTIGGMSTDFLQKGLRQMSIKQFVAIVNFFLNHIWGKRYVVGSNHVEDIIQILQKLQYPHPVNKSWLKTPNTQHSFGNVVVLLDFLMDFVPPYVDEDVVPQVVDFFELQEPHEIMNGSRLAEDIFQSPDLEFQRELLMNTEEGFTLWDTQMNDEFNSLQQETCNLLIKKTCNFPDAAAIHVEIEKLSAQLKCLEDAKPKEDKELVRLEAKLTDEFDFLSNDMERLKEEYHNKKRTQQQLTREKADVLNEVENMETEIENLQKVINKQVCTVEQRNQLMTDQKHLEHLLSIEERTLRELESRNHNQQVLYARVLKQFTDGVDSFNAFMREIAFSDIPEMKKISSEELQLPLRPDEEQLQQRIPNLLHIKEATLKAIQEKKKQATETQLRAKDIIDEVDTQLETKLNALRHRVAQETDKFEKLCQKMKEHAAKLNMQAQDLQNQILSADKNIEQLQSAIEQKRMEIEMMKAKNEETMKDAEERHAKYIEQRRAFITAYDEMFEQSVSGDVLKKLAEQVEEREKELEILRKEFQTEVVPIDQQD</sequence>
<evidence type="ECO:0000256" key="3">
    <source>
        <dbReference type="ARBA" id="ARBA00022618"/>
    </source>
</evidence>
<keyword evidence="2 10" id="KW-0158">Chromosome</keyword>
<dbReference type="Proteomes" id="UP001652621">
    <property type="component" value="Unplaced"/>
</dbReference>
<dbReference type="InterPro" id="IPR005550">
    <property type="entry name" value="Kinetochore_Ndc80"/>
</dbReference>
<feature type="compositionally biased region" description="Polar residues" evidence="12">
    <location>
        <begin position="22"/>
        <end position="43"/>
    </location>
</feature>
<evidence type="ECO:0000256" key="12">
    <source>
        <dbReference type="SAM" id="MobiDB-lite"/>
    </source>
</evidence>
<dbReference type="PANTHER" id="PTHR10643:SF2">
    <property type="entry name" value="KINETOCHORE PROTEIN NDC80 HOMOLOG"/>
    <property type="match status" value="1"/>
</dbReference>
<comment type="function">
    <text evidence="10">Acts as a component of the essential kinetochore-associated NDC80 complex, which is required for chromosome segregation and spindle checkpoint activity.</text>
</comment>
<feature type="compositionally biased region" description="Basic and acidic residues" evidence="12">
    <location>
        <begin position="1"/>
        <end position="16"/>
    </location>
</feature>
<dbReference type="EnsemblMetazoa" id="MDOA010771-RA">
    <property type="protein sequence ID" value="MDOA010771-PA"/>
    <property type="gene ID" value="MDOA010771"/>
</dbReference>
<evidence type="ECO:0000256" key="10">
    <source>
        <dbReference type="RuleBase" id="RU368072"/>
    </source>
</evidence>
<dbReference type="KEGG" id="mde:101890488"/>
<evidence type="ECO:0000256" key="2">
    <source>
        <dbReference type="ARBA" id="ARBA00022454"/>
    </source>
</evidence>
<comment type="subunit">
    <text evidence="10">Component of the NDC80 complex.</text>
</comment>
<dbReference type="OrthoDB" id="7459479at2759"/>
<dbReference type="VEuPathDB" id="VectorBase:MDOMA2_020917"/>
<accession>A0A9J7I3F2</accession>
<dbReference type="InterPro" id="IPR038273">
    <property type="entry name" value="Ndc80_sf"/>
</dbReference>
<reference evidence="16" key="2">
    <citation type="submission" date="2025-05" db="UniProtKB">
        <authorList>
            <consortium name="RefSeq"/>
        </authorList>
    </citation>
    <scope>IDENTIFICATION</scope>
    <source>
        <strain evidence="16">Aabys</strain>
        <tissue evidence="16">Whole body</tissue>
    </source>
</reference>
<evidence type="ECO:0000256" key="4">
    <source>
        <dbReference type="ARBA" id="ARBA00022776"/>
    </source>
</evidence>
<keyword evidence="8 10" id="KW-0131">Cell cycle</keyword>
<evidence type="ECO:0000259" key="13">
    <source>
        <dbReference type="Pfam" id="PF03801"/>
    </source>
</evidence>
<proteinExistence type="inferred from homology"/>
<accession>A0A1I8N278</accession>
<keyword evidence="5 10" id="KW-0995">Kinetochore</keyword>
<dbReference type="InterPro" id="IPR055260">
    <property type="entry name" value="Ndc80_CH"/>
</dbReference>
<dbReference type="Pfam" id="PF03801">
    <property type="entry name" value="Ndc80_HEC"/>
    <property type="match status" value="1"/>
</dbReference>
<evidence type="ECO:0000256" key="8">
    <source>
        <dbReference type="ARBA" id="ARBA00023306"/>
    </source>
</evidence>
<dbReference type="PANTHER" id="PTHR10643">
    <property type="entry name" value="KINETOCHORE PROTEIN NDC80"/>
    <property type="match status" value="1"/>
</dbReference>
<dbReference type="GO" id="GO:0051315">
    <property type="term" value="P:attachment of mitotic spindle microtubules to kinetochore"/>
    <property type="evidence" value="ECO:0007669"/>
    <property type="project" value="UniProtKB-UniRule"/>
</dbReference>
<dbReference type="RefSeq" id="XP_005182845.3">
    <property type="nucleotide sequence ID" value="XM_005182788.4"/>
</dbReference>
<dbReference type="GeneID" id="101890488"/>
<evidence type="ECO:0000313" key="14">
    <source>
        <dbReference type="EnsemblMetazoa" id="MDOA010771-PA"/>
    </source>
</evidence>
<feature type="coiled-coil region" evidence="11">
    <location>
        <begin position="307"/>
        <end position="432"/>
    </location>
</feature>
<dbReference type="eggNOG" id="KOG0995">
    <property type="taxonomic scope" value="Eukaryota"/>
</dbReference>
<dbReference type="Gene3D" id="1.10.418.30">
    <property type="entry name" value="Ncd80 complex, Ncd80 subunit"/>
    <property type="match status" value="1"/>
</dbReference>
<keyword evidence="4 10" id="KW-0498">Mitosis</keyword>
<dbReference type="GO" id="GO:0051301">
    <property type="term" value="P:cell division"/>
    <property type="evidence" value="ECO:0007669"/>
    <property type="project" value="UniProtKB-UniRule"/>
</dbReference>
<keyword evidence="3 10" id="KW-0132">Cell division</keyword>
<gene>
    <name evidence="16" type="primary">LOC101890488</name>
</gene>
<feature type="region of interest" description="Disordered" evidence="12">
    <location>
        <begin position="1"/>
        <end position="80"/>
    </location>
</feature>
<evidence type="ECO:0000313" key="15">
    <source>
        <dbReference type="Proteomes" id="UP001652621"/>
    </source>
</evidence>
<evidence type="ECO:0000256" key="6">
    <source>
        <dbReference type="ARBA" id="ARBA00023054"/>
    </source>
</evidence>
<keyword evidence="9 10" id="KW-0137">Centromere</keyword>
<evidence type="ECO:0000256" key="1">
    <source>
        <dbReference type="ARBA" id="ARBA00007050"/>
    </source>
</evidence>
<dbReference type="VEuPathDB" id="VectorBase:MDOA010771"/>
<feature type="domain" description="Kinetochore protein Ndc80 CH" evidence="13">
    <location>
        <begin position="112"/>
        <end position="220"/>
    </location>
</feature>
<feature type="compositionally biased region" description="Polar residues" evidence="12">
    <location>
        <begin position="50"/>
        <end position="64"/>
    </location>
</feature>
<dbReference type="STRING" id="7370.A0A1I8N278"/>
<dbReference type="GO" id="GO:0005634">
    <property type="term" value="C:nucleus"/>
    <property type="evidence" value="ECO:0007669"/>
    <property type="project" value="UniProtKB-SubCell"/>
</dbReference>
<evidence type="ECO:0000256" key="7">
    <source>
        <dbReference type="ARBA" id="ARBA00023242"/>
    </source>
</evidence>
<keyword evidence="6 11" id="KW-0175">Coiled coil</keyword>
<dbReference type="AlphaFoldDB" id="A0A1I8N278"/>
<evidence type="ECO:0000256" key="5">
    <source>
        <dbReference type="ARBA" id="ARBA00022838"/>
    </source>
</evidence>
<evidence type="ECO:0000313" key="16">
    <source>
        <dbReference type="RefSeq" id="XP_005182845.3"/>
    </source>
</evidence>
<feature type="coiled-coil region" evidence="11">
    <location>
        <begin position="496"/>
        <end position="664"/>
    </location>
</feature>
<evidence type="ECO:0000256" key="9">
    <source>
        <dbReference type="ARBA" id="ARBA00023328"/>
    </source>
</evidence>
<organism evidence="14">
    <name type="scientific">Musca domestica</name>
    <name type="common">House fly</name>
    <dbReference type="NCBI Taxonomy" id="7370"/>
    <lineage>
        <taxon>Eukaryota</taxon>
        <taxon>Metazoa</taxon>
        <taxon>Ecdysozoa</taxon>
        <taxon>Arthropoda</taxon>
        <taxon>Hexapoda</taxon>
        <taxon>Insecta</taxon>
        <taxon>Pterygota</taxon>
        <taxon>Neoptera</taxon>
        <taxon>Endopterygota</taxon>
        <taxon>Diptera</taxon>
        <taxon>Brachycera</taxon>
        <taxon>Muscomorpha</taxon>
        <taxon>Muscoidea</taxon>
        <taxon>Muscidae</taxon>
        <taxon>Musca</taxon>
    </lineage>
</organism>
<protein>
    <recommendedName>
        <fullName evidence="10">Kinetochore protein NDC80</fullName>
    </recommendedName>
</protein>